<feature type="compositionally biased region" description="Pro residues" evidence="1">
    <location>
        <begin position="913"/>
        <end position="923"/>
    </location>
</feature>
<feature type="region of interest" description="Disordered" evidence="1">
    <location>
        <begin position="903"/>
        <end position="990"/>
    </location>
</feature>
<reference evidence="2 3" key="1">
    <citation type="journal article" date="2014" name="PLoS ONE">
        <title>Global Analysis of Gene Expression Profiles in Physic Nut (Jatropha curcas L.) Seedlings Exposed to Salt Stress.</title>
        <authorList>
            <person name="Zhang L."/>
            <person name="Zhang C."/>
            <person name="Wu P."/>
            <person name="Chen Y."/>
            <person name="Li M."/>
            <person name="Jiang H."/>
            <person name="Wu G."/>
        </authorList>
    </citation>
    <scope>NUCLEOTIDE SEQUENCE [LARGE SCALE GENOMIC DNA]</scope>
    <source>
        <strain evidence="3">cv. GZQX0401</strain>
        <tissue evidence="2">Young leaves</tissue>
    </source>
</reference>
<feature type="region of interest" description="Disordered" evidence="1">
    <location>
        <begin position="443"/>
        <end position="473"/>
    </location>
</feature>
<feature type="compositionally biased region" description="Pro residues" evidence="1">
    <location>
        <begin position="1"/>
        <end position="12"/>
    </location>
</feature>
<feature type="compositionally biased region" description="Polar residues" evidence="1">
    <location>
        <begin position="111"/>
        <end position="123"/>
    </location>
</feature>
<accession>A0A067K047</accession>
<feature type="region of interest" description="Disordered" evidence="1">
    <location>
        <begin position="325"/>
        <end position="363"/>
    </location>
</feature>
<sequence length="1458" mass="159861">MLSIESPPPDPPCSCQFPQLNSTSSDERASHKQLLPLPEVDLPNPPLDHHTPLANFSIRDYVFTARSKDVKKNWPFSLKNLQLCLKHGVKDVLPPFQPLDSVRNQSLKRCTVESSSLEKQNTSKFDKKPSSPDNNGTQLNNKLFESCIDISSCKSGEENDFPSTTTSVSQSEIESLIDNRQSRSPLVTENSRRSSVAVETVGPGNNKTESTSRPLGKKCRLIVKFGGTSDRSSTEDIASNCTTVSETMASKVCPVCKTFSSTSNTTLNAHIDQCLSVESTPKWTADSKLTRHRIKPKKTRLMVDVYSTALPCTLEDLDRRNGTNWATVSSMPTQETEKIESSNEGKKQRVSPAHPEDAGDVGPVYIDANGTKLRILSKFNEQQSMSKVGEDIGPRKHLKGVKGSKYISKKKKKRLAQKHQKYLKHVPQRKKVFSHEAYGSQISEGQEGYKGEAKTSEKEHAMSKQSPPCDSGTLRPWVCSKRRGFGKKIASEEGHQSVRCNWHLPRDLLVENGQSFLGDSIADRNHVQKFASLSDNPISSSGNNERLEKSFHKVQVSNKREQSPGRKRLGEGRTSNDAEGSLPPLKQNSNPLGNYVTSMHDSCMLRPLNSTRNHASLLSKKTVDTRKDSFNNSDISCIASTKSPRNAHAIVTKAMRFSSFRKNMSVNGRSSVTEPMYSRIKKWSALKKSQVRFMKKRDEEVVTWHSEADKGCDLMSGEADNEVERAEINDDEYLEESTAMETREARGLFSTSQGDGALDLRSSKSAPQCYDNDVRVNADSSVRVGDGFQSKIDCLDSARKHVRVYVEDIVVEPSSRTSDGRTTAGLIKSVDSEVFKLTNSSKIHSNFLQSIEDYRGLLCDTGAPTGPPEPDFVNDQEMFSADEVGNGMNQQNADMRLELDSEAGQGNSFPEVDPIPIPGPPGSFLPSPRDMGSEDFQGNSSLTTSRVHSSPDQHDVVDGDSSDSPMSAASTISNSTAGRSDFNYSEPSSALGPYTVQDKIRSTSASSEPSLQSVGIVPQPTGAEVERTAFDGEYLKLDRIYIEKGSLSFKNDQPCCCQRKERFSQGVALNYQDSQLLRRRKMASVTVSASGKHMDFNSNMKPVDLDARPELATPNSCASSVPEKLVPPVIKPAAGSIPFKDSPNASAKFLARNDSDSASPSTSNPVLRLMGKDLMVVNKDDDMPVPLPGFQPHVQNNHQASQFLAFSRVFPSNIQNQDCHPLHHMGSQASAFFGNSHKSVGPCIDGGLSNSFRSQSDSRLPVHARLPAGMFQDQRADCGFATSMDCHEYKGDYNIPSRHNRLKNKLNVSPSDNVDKVAATPDCHYQHADSSTNLAKEIIIIDDIPESENAVSSDVAKYMEGVRESQAVSSGISIPTAPSYVHPFPCYQPQDHPLLGESPVVRNASFHAVPAKLGNTCPVRWGCTAEGSGVLQRSPFTAASSSPGHLRSAALHYSPGFS</sequence>
<evidence type="ECO:0000313" key="3">
    <source>
        <dbReference type="Proteomes" id="UP000027138"/>
    </source>
</evidence>
<dbReference type="Proteomes" id="UP000027138">
    <property type="component" value="Unassembled WGS sequence"/>
</dbReference>
<feature type="compositionally biased region" description="Basic and acidic residues" evidence="1">
    <location>
        <begin position="558"/>
        <end position="576"/>
    </location>
</feature>
<feature type="compositionally biased region" description="Polar residues" evidence="1">
    <location>
        <begin position="161"/>
        <end position="189"/>
    </location>
</feature>
<dbReference type="PANTHER" id="PTHR35767:SF1">
    <property type="entry name" value="HAPLESS PROTEIN"/>
    <property type="match status" value="1"/>
</dbReference>
<dbReference type="STRING" id="180498.A0A067K047"/>
<feature type="compositionally biased region" description="Polar residues" evidence="1">
    <location>
        <begin position="962"/>
        <end position="988"/>
    </location>
</feature>
<feature type="compositionally biased region" description="Polar residues" evidence="1">
    <location>
        <begin position="203"/>
        <end position="213"/>
    </location>
</feature>
<dbReference type="OrthoDB" id="1929441at2759"/>
<evidence type="ECO:0000313" key="2">
    <source>
        <dbReference type="EMBL" id="KDP29507.1"/>
    </source>
</evidence>
<keyword evidence="3" id="KW-1185">Reference proteome</keyword>
<organism evidence="2 3">
    <name type="scientific">Jatropha curcas</name>
    <name type="common">Barbados nut</name>
    <dbReference type="NCBI Taxonomy" id="180498"/>
    <lineage>
        <taxon>Eukaryota</taxon>
        <taxon>Viridiplantae</taxon>
        <taxon>Streptophyta</taxon>
        <taxon>Embryophyta</taxon>
        <taxon>Tracheophyta</taxon>
        <taxon>Spermatophyta</taxon>
        <taxon>Magnoliopsida</taxon>
        <taxon>eudicotyledons</taxon>
        <taxon>Gunneridae</taxon>
        <taxon>Pentapetalae</taxon>
        <taxon>rosids</taxon>
        <taxon>fabids</taxon>
        <taxon>Malpighiales</taxon>
        <taxon>Euphorbiaceae</taxon>
        <taxon>Crotonoideae</taxon>
        <taxon>Jatropheae</taxon>
        <taxon>Jatropha</taxon>
    </lineage>
</organism>
<feature type="region of interest" description="Disordered" evidence="1">
    <location>
        <begin position="551"/>
        <end position="594"/>
    </location>
</feature>
<feature type="region of interest" description="Disordered" evidence="1">
    <location>
        <begin position="156"/>
        <end position="213"/>
    </location>
</feature>
<gene>
    <name evidence="2" type="ORF">JCGZ_19220</name>
</gene>
<dbReference type="Gene3D" id="3.30.160.60">
    <property type="entry name" value="Classic Zinc Finger"/>
    <property type="match status" value="1"/>
</dbReference>
<feature type="region of interest" description="Disordered" evidence="1">
    <location>
        <begin position="1"/>
        <end position="30"/>
    </location>
</feature>
<feature type="compositionally biased region" description="Basic and acidic residues" evidence="1">
    <location>
        <begin position="447"/>
        <end position="462"/>
    </location>
</feature>
<dbReference type="PANTHER" id="PTHR35767">
    <property type="entry name" value="HAPLESS PROTEIN"/>
    <property type="match status" value="1"/>
</dbReference>
<evidence type="ECO:0000256" key="1">
    <source>
        <dbReference type="SAM" id="MobiDB-lite"/>
    </source>
</evidence>
<dbReference type="EMBL" id="KK914743">
    <property type="protein sequence ID" value="KDP29507.1"/>
    <property type="molecule type" value="Genomic_DNA"/>
</dbReference>
<proteinExistence type="predicted"/>
<name>A0A067K047_JATCU</name>
<feature type="region of interest" description="Disordered" evidence="1">
    <location>
        <begin position="111"/>
        <end position="139"/>
    </location>
</feature>
<feature type="compositionally biased region" description="Polar residues" evidence="1">
    <location>
        <begin position="325"/>
        <end position="334"/>
    </location>
</feature>
<feature type="compositionally biased region" description="Basic and acidic residues" evidence="1">
    <location>
        <begin position="335"/>
        <end position="347"/>
    </location>
</feature>
<protein>
    <submittedName>
        <fullName evidence="2">Uncharacterized protein</fullName>
    </submittedName>
</protein>
<feature type="compositionally biased region" description="Polar residues" evidence="1">
    <location>
        <begin position="936"/>
        <end position="948"/>
    </location>
</feature>